<feature type="region of interest" description="Disordered" evidence="1">
    <location>
        <begin position="174"/>
        <end position="194"/>
    </location>
</feature>
<dbReference type="Pfam" id="PF08508">
    <property type="entry name" value="DUF1746"/>
    <property type="match status" value="1"/>
</dbReference>
<feature type="region of interest" description="Disordered" evidence="1">
    <location>
        <begin position="138"/>
        <end position="159"/>
    </location>
</feature>
<feature type="transmembrane region" description="Helical" evidence="2">
    <location>
        <begin position="95"/>
        <end position="118"/>
    </location>
</feature>
<feature type="transmembrane region" description="Helical" evidence="2">
    <location>
        <begin position="56"/>
        <end position="75"/>
    </location>
</feature>
<dbReference type="HOGENOM" id="CLU_729549_0_0_1"/>
<dbReference type="InParanoid" id="F4PAP6"/>
<dbReference type="GeneID" id="18244291"/>
<keyword evidence="2" id="KW-0812">Transmembrane</keyword>
<dbReference type="Proteomes" id="UP000007241">
    <property type="component" value="Unassembled WGS sequence"/>
</dbReference>
<proteinExistence type="predicted"/>
<feature type="domain" description="DUF1746" evidence="3">
    <location>
        <begin position="13"/>
        <end position="110"/>
    </location>
</feature>
<dbReference type="OrthoDB" id="2159889at2759"/>
<feature type="compositionally biased region" description="Low complexity" evidence="1">
    <location>
        <begin position="356"/>
        <end position="366"/>
    </location>
</feature>
<dbReference type="InterPro" id="IPR013715">
    <property type="entry name" value="DUF1746"/>
</dbReference>
<reference evidence="4 5" key="1">
    <citation type="submission" date="2009-12" db="EMBL/GenBank/DDBJ databases">
        <title>The draft genome of Batrachochytrium dendrobatidis.</title>
        <authorList>
            <consortium name="US DOE Joint Genome Institute (JGI-PGF)"/>
            <person name="Kuo A."/>
            <person name="Salamov A."/>
            <person name="Schmutz J."/>
            <person name="Lucas S."/>
            <person name="Pitluck S."/>
            <person name="Rosenblum E."/>
            <person name="Stajich J."/>
            <person name="Eisen M."/>
            <person name="Grigoriev I.V."/>
        </authorList>
    </citation>
    <scope>NUCLEOTIDE SEQUENCE [LARGE SCALE GENOMIC DNA]</scope>
    <source>
        <strain evidence="5">JAM81 / FGSC 10211</strain>
    </source>
</reference>
<sequence length="379" mass="42043">MGPLEVSQGLINSLEHVIYVNFVLLFLLDYSFLTLVLRVLALAFQSPFMHSKSASVSINYVLVVNGLFLFGHFSTPTGPSVIIDFFGPVKNTTRLFLIFNDLLLTCLQLLRTVILYSVKSSTRASRQLFTITPALPRARRRSNRQRRSAETPTTPSVSETVSLPLHVGHVMTEEPRESLNVAESSPSGSYNNPQDIPLNAYPSIPIEELSTVFTMDFDVPLIAKRIYQESGQSLRRRLRPATTSELGISLAPSSSPRSALGFDGFRAALNWRMMRLNSRLRAQRRANESPPHSPTGHDPLGGSSSNSSELPGLNRGQTTHRATQSPLTRHDSLTESWAMPFTSDDTDEEDLHSRPSSSNLDSTQSSTPHTLENSRRLPI</sequence>
<name>F4PAP6_BATDJ</name>
<evidence type="ECO:0000256" key="1">
    <source>
        <dbReference type="SAM" id="MobiDB-lite"/>
    </source>
</evidence>
<dbReference type="EMBL" id="GL882891">
    <property type="protein sequence ID" value="EGF77719.1"/>
    <property type="molecule type" value="Genomic_DNA"/>
</dbReference>
<feature type="compositionally biased region" description="Low complexity" evidence="1">
    <location>
        <begin position="249"/>
        <end position="259"/>
    </location>
</feature>
<accession>F4PAP6</accession>
<protein>
    <recommendedName>
        <fullName evidence="3">DUF1746 domain-containing protein</fullName>
    </recommendedName>
</protein>
<evidence type="ECO:0000313" key="4">
    <source>
        <dbReference type="EMBL" id="EGF77719.1"/>
    </source>
</evidence>
<evidence type="ECO:0000256" key="2">
    <source>
        <dbReference type="SAM" id="Phobius"/>
    </source>
</evidence>
<evidence type="ECO:0000313" key="5">
    <source>
        <dbReference type="Proteomes" id="UP000007241"/>
    </source>
</evidence>
<evidence type="ECO:0000259" key="3">
    <source>
        <dbReference type="Pfam" id="PF08508"/>
    </source>
</evidence>
<dbReference type="RefSeq" id="XP_006681815.1">
    <property type="nucleotide sequence ID" value="XM_006681752.1"/>
</dbReference>
<keyword evidence="2" id="KW-0472">Membrane</keyword>
<keyword evidence="5" id="KW-1185">Reference proteome</keyword>
<feature type="region of interest" description="Disordered" evidence="1">
    <location>
        <begin position="281"/>
        <end position="379"/>
    </location>
</feature>
<organism evidence="4 5">
    <name type="scientific">Batrachochytrium dendrobatidis (strain JAM81 / FGSC 10211)</name>
    <name type="common">Frog chytrid fungus</name>
    <dbReference type="NCBI Taxonomy" id="684364"/>
    <lineage>
        <taxon>Eukaryota</taxon>
        <taxon>Fungi</taxon>
        <taxon>Fungi incertae sedis</taxon>
        <taxon>Chytridiomycota</taxon>
        <taxon>Chytridiomycota incertae sedis</taxon>
        <taxon>Chytridiomycetes</taxon>
        <taxon>Rhizophydiales</taxon>
        <taxon>Rhizophydiales incertae sedis</taxon>
        <taxon>Batrachochytrium</taxon>
    </lineage>
</organism>
<feature type="region of interest" description="Disordered" evidence="1">
    <location>
        <begin position="231"/>
        <end position="259"/>
    </location>
</feature>
<keyword evidence="2" id="KW-1133">Transmembrane helix</keyword>
<feature type="compositionally biased region" description="Polar residues" evidence="1">
    <location>
        <begin position="181"/>
        <end position="194"/>
    </location>
</feature>
<gene>
    <name evidence="4" type="ORF">BATDEDRAFT_91508</name>
</gene>
<dbReference type="AlphaFoldDB" id="F4PAP6"/>
<feature type="compositionally biased region" description="Polar residues" evidence="1">
    <location>
        <begin position="302"/>
        <end position="327"/>
    </location>
</feature>
<feature type="compositionally biased region" description="Low complexity" evidence="1">
    <location>
        <begin position="150"/>
        <end position="159"/>
    </location>
</feature>
<feature type="transmembrane region" description="Helical" evidence="2">
    <location>
        <begin position="20"/>
        <end position="44"/>
    </location>
</feature>